<dbReference type="PANTHER" id="PTHR13989">
    <property type="entry name" value="REPLICATION PROTEIN A-RELATED"/>
    <property type="match status" value="1"/>
</dbReference>
<evidence type="ECO:0000313" key="11">
    <source>
        <dbReference type="Proteomes" id="UP000076154"/>
    </source>
</evidence>
<dbReference type="PANTHER" id="PTHR13989:SF33">
    <property type="entry name" value="CST COMPLEX SUBUNIT STN1"/>
    <property type="match status" value="1"/>
</dbReference>
<dbReference type="GO" id="GO:0005634">
    <property type="term" value="C:nucleus"/>
    <property type="evidence" value="ECO:0007669"/>
    <property type="project" value="UniProtKB-SubCell"/>
</dbReference>
<evidence type="ECO:0000256" key="8">
    <source>
        <dbReference type="ARBA" id="ARBA00030039"/>
    </source>
</evidence>
<keyword evidence="5" id="KW-0779">Telomere</keyword>
<evidence type="ECO:0000256" key="9">
    <source>
        <dbReference type="SAM" id="MobiDB-lite"/>
    </source>
</evidence>
<dbReference type="InterPro" id="IPR040260">
    <property type="entry name" value="RFA2-like"/>
</dbReference>
<dbReference type="AlphaFoldDB" id="A0A369K1Y1"/>
<comment type="caution">
    <text evidence="10">The sequence shown here is derived from an EMBL/GenBank/DDBJ whole genome shotgun (WGS) entry which is preliminary data.</text>
</comment>
<dbReference type="InParanoid" id="A0A369K1Y1"/>
<evidence type="ECO:0000256" key="1">
    <source>
        <dbReference type="ARBA" id="ARBA00004123"/>
    </source>
</evidence>
<keyword evidence="11" id="KW-1185">Reference proteome</keyword>
<dbReference type="OrthoDB" id="77828at2759"/>
<dbReference type="STRING" id="39966.A0A369K1Y1"/>
<evidence type="ECO:0000256" key="4">
    <source>
        <dbReference type="ARBA" id="ARBA00022454"/>
    </source>
</evidence>
<feature type="compositionally biased region" description="Acidic residues" evidence="9">
    <location>
        <begin position="290"/>
        <end position="302"/>
    </location>
</feature>
<evidence type="ECO:0000256" key="2">
    <source>
        <dbReference type="ARBA" id="ARBA00004574"/>
    </source>
</evidence>
<name>A0A369K1Y1_HYPMA</name>
<evidence type="ECO:0000313" key="10">
    <source>
        <dbReference type="EMBL" id="RDB27602.1"/>
    </source>
</evidence>
<feature type="compositionally biased region" description="Pro residues" evidence="9">
    <location>
        <begin position="359"/>
        <end position="368"/>
    </location>
</feature>
<keyword evidence="7" id="KW-0539">Nucleus</keyword>
<evidence type="ECO:0000256" key="5">
    <source>
        <dbReference type="ARBA" id="ARBA00022895"/>
    </source>
</evidence>
<dbReference type="InterPro" id="IPR012340">
    <property type="entry name" value="NA-bd_OB-fold"/>
</dbReference>
<keyword evidence="4" id="KW-0158">Chromosome</keyword>
<accession>A0A369K1Y1</accession>
<sequence>MSFTLTITQRAPQIGTILLSPSKRRKIEPEEPTPNPAPTTSELWKWTLTHDAVASCFVQDIFEMKENAGKETDFFWLERVPCRTARIIGLIVGVQIYEKRIRYTVDDGTAVIDCLHRQQPSPKSPTKKPPSKTDTPAAPPPPKPVARIGSVACVVGRVVKKYGTRELIIDSIVPSKSPNDEPNHWREVRALHKSHYGLTTPFTIPPPRTIIHPISPMKPSTTSEPPTPCTVYSSPGSSVATSPAKSITAQSPHKLRHPSRLHSQQLIDNTFRIYIKHYMNHTAYADISTYEDDTESDTDTDNDLPGPSTPTKAKRPPPTASDETPRPGPSSHNVHVSRTPRPRIPRLSFAPDTKQAAAPQPPPPPPPQSFSASEPSGTQTPTIRGFTLSYLRRVPELAELARRVVKAEAKRRARAQRRKEKEAQAQFQAGSGSGSHSRSHSHSYSYSHIHTSSGQGLEERVASRMKRLFKWAIVQLLQEGSIVLWDGPTHPYPSFASAGTLAQGGLWKANTTSSSAGADSTVFSASSSRVSQEEDEDEELSDPEPHEEAYVPLLPRFLAGHVESAIGAIEKRKAKGGATKEAVLAWLRNDDRWRCVGEWNVQEALDILRTEGRAWEVGGGRWELSI</sequence>
<feature type="region of interest" description="Disordered" evidence="9">
    <location>
        <begin position="510"/>
        <end position="545"/>
    </location>
</feature>
<feature type="region of interest" description="Disordered" evidence="9">
    <location>
        <begin position="115"/>
        <end position="144"/>
    </location>
</feature>
<feature type="compositionally biased region" description="Low complexity" evidence="9">
    <location>
        <begin position="520"/>
        <end position="530"/>
    </location>
</feature>
<protein>
    <recommendedName>
        <fullName evidence="3">CST complex subunit STN1</fullName>
    </recommendedName>
    <alternativeName>
        <fullName evidence="8">Suppressor of cdc thirteen homolog</fullName>
    </alternativeName>
</protein>
<reference evidence="10" key="1">
    <citation type="submission" date="2018-04" db="EMBL/GenBank/DDBJ databases">
        <title>Whole genome sequencing of Hypsizygus marmoreus.</title>
        <authorList>
            <person name="Choi I.-G."/>
            <person name="Min B."/>
            <person name="Kim J.-G."/>
            <person name="Kim S."/>
            <person name="Oh Y.-L."/>
            <person name="Kong W.-S."/>
            <person name="Park H."/>
            <person name="Jeong J."/>
            <person name="Song E.-S."/>
        </authorList>
    </citation>
    <scope>NUCLEOTIDE SEQUENCE [LARGE SCALE GENOMIC DNA]</scope>
    <source>
        <strain evidence="10">51987-8</strain>
    </source>
</reference>
<organism evidence="10 11">
    <name type="scientific">Hypsizygus marmoreus</name>
    <name type="common">White beech mushroom</name>
    <name type="synonym">Agaricus marmoreus</name>
    <dbReference type="NCBI Taxonomy" id="39966"/>
    <lineage>
        <taxon>Eukaryota</taxon>
        <taxon>Fungi</taxon>
        <taxon>Dikarya</taxon>
        <taxon>Basidiomycota</taxon>
        <taxon>Agaricomycotina</taxon>
        <taxon>Agaricomycetes</taxon>
        <taxon>Agaricomycetidae</taxon>
        <taxon>Agaricales</taxon>
        <taxon>Tricholomatineae</taxon>
        <taxon>Lyophyllaceae</taxon>
        <taxon>Hypsizygus</taxon>
    </lineage>
</organism>
<feature type="region of interest" description="Disordered" evidence="9">
    <location>
        <begin position="218"/>
        <end position="262"/>
    </location>
</feature>
<dbReference type="SUPFAM" id="SSF50249">
    <property type="entry name" value="Nucleic acid-binding proteins"/>
    <property type="match status" value="1"/>
</dbReference>
<dbReference type="GO" id="GO:0003677">
    <property type="term" value="F:DNA binding"/>
    <property type="evidence" value="ECO:0007669"/>
    <property type="project" value="UniProtKB-KW"/>
</dbReference>
<feature type="region of interest" description="Disordered" evidence="9">
    <location>
        <begin position="411"/>
        <end position="455"/>
    </location>
</feature>
<dbReference type="Gene3D" id="2.40.50.140">
    <property type="entry name" value="Nucleic acid-binding proteins"/>
    <property type="match status" value="1"/>
</dbReference>
<comment type="subcellular location">
    <subcellularLocation>
        <location evidence="2">Chromosome</location>
        <location evidence="2">Telomere</location>
    </subcellularLocation>
    <subcellularLocation>
        <location evidence="1">Nucleus</location>
    </subcellularLocation>
</comment>
<evidence type="ECO:0000256" key="7">
    <source>
        <dbReference type="ARBA" id="ARBA00023242"/>
    </source>
</evidence>
<feature type="compositionally biased region" description="Acidic residues" evidence="9">
    <location>
        <begin position="533"/>
        <end position="542"/>
    </location>
</feature>
<gene>
    <name evidence="10" type="ORF">Hypma_003827</name>
</gene>
<feature type="compositionally biased region" description="Low complexity" evidence="9">
    <location>
        <begin position="442"/>
        <end position="454"/>
    </location>
</feature>
<feature type="region of interest" description="Disordered" evidence="9">
    <location>
        <begin position="290"/>
        <end position="382"/>
    </location>
</feature>
<dbReference type="Proteomes" id="UP000076154">
    <property type="component" value="Unassembled WGS sequence"/>
</dbReference>
<keyword evidence="6" id="KW-0238">DNA-binding</keyword>
<dbReference type="EMBL" id="LUEZ02000015">
    <property type="protein sequence ID" value="RDB27602.1"/>
    <property type="molecule type" value="Genomic_DNA"/>
</dbReference>
<evidence type="ECO:0000256" key="6">
    <source>
        <dbReference type="ARBA" id="ARBA00023125"/>
    </source>
</evidence>
<proteinExistence type="predicted"/>
<evidence type="ECO:0000256" key="3">
    <source>
        <dbReference type="ARBA" id="ARBA00017411"/>
    </source>
</evidence>
<feature type="compositionally biased region" description="Polar residues" evidence="9">
    <location>
        <begin position="369"/>
        <end position="382"/>
    </location>
</feature>
<feature type="compositionally biased region" description="Polar residues" evidence="9">
    <location>
        <begin position="230"/>
        <end position="251"/>
    </location>
</feature>
<dbReference type="GO" id="GO:0000781">
    <property type="term" value="C:chromosome, telomeric region"/>
    <property type="evidence" value="ECO:0007669"/>
    <property type="project" value="UniProtKB-SubCell"/>
</dbReference>